<dbReference type="EMBL" id="BSUO01000001">
    <property type="protein sequence ID" value="GMA40593.1"/>
    <property type="molecule type" value="Genomic_DNA"/>
</dbReference>
<comment type="similarity">
    <text evidence="2 8">Belongs to the BioY family.</text>
</comment>
<evidence type="ECO:0000256" key="3">
    <source>
        <dbReference type="ARBA" id="ARBA00022448"/>
    </source>
</evidence>
<evidence type="ECO:0000256" key="4">
    <source>
        <dbReference type="ARBA" id="ARBA00022475"/>
    </source>
</evidence>
<dbReference type="PANTHER" id="PTHR34295:SF4">
    <property type="entry name" value="BIOTIN TRANSPORTER BIOY-RELATED"/>
    <property type="match status" value="1"/>
</dbReference>
<dbReference type="RefSeq" id="WP_284304265.1">
    <property type="nucleotide sequence ID" value="NZ_BSUO01000001.1"/>
</dbReference>
<dbReference type="Proteomes" id="UP001157126">
    <property type="component" value="Unassembled WGS sequence"/>
</dbReference>
<keyword evidence="3 8" id="KW-0813">Transport</keyword>
<evidence type="ECO:0000256" key="8">
    <source>
        <dbReference type="PIRNR" id="PIRNR016661"/>
    </source>
</evidence>
<keyword evidence="4 8" id="KW-1003">Cell membrane</keyword>
<protein>
    <recommendedName>
        <fullName evidence="8">Biotin transporter</fullName>
    </recommendedName>
</protein>
<dbReference type="PIRSF" id="PIRSF016661">
    <property type="entry name" value="BioY"/>
    <property type="match status" value="1"/>
</dbReference>
<evidence type="ECO:0000256" key="5">
    <source>
        <dbReference type="ARBA" id="ARBA00022692"/>
    </source>
</evidence>
<keyword evidence="7 8" id="KW-0472">Membrane</keyword>
<feature type="transmembrane region" description="Helical" evidence="9">
    <location>
        <begin position="24"/>
        <end position="43"/>
    </location>
</feature>
<proteinExistence type="inferred from homology"/>
<feature type="transmembrane region" description="Helical" evidence="9">
    <location>
        <begin position="98"/>
        <end position="121"/>
    </location>
</feature>
<evidence type="ECO:0000256" key="6">
    <source>
        <dbReference type="ARBA" id="ARBA00022989"/>
    </source>
</evidence>
<organism evidence="10 11">
    <name type="scientific">Mobilicoccus caccae</name>
    <dbReference type="NCBI Taxonomy" id="1859295"/>
    <lineage>
        <taxon>Bacteria</taxon>
        <taxon>Bacillati</taxon>
        <taxon>Actinomycetota</taxon>
        <taxon>Actinomycetes</taxon>
        <taxon>Micrococcales</taxon>
        <taxon>Dermatophilaceae</taxon>
        <taxon>Mobilicoccus</taxon>
    </lineage>
</organism>
<keyword evidence="6 9" id="KW-1133">Transmembrane helix</keyword>
<dbReference type="Pfam" id="PF02632">
    <property type="entry name" value="BioY"/>
    <property type="match status" value="1"/>
</dbReference>
<dbReference type="InterPro" id="IPR003784">
    <property type="entry name" value="BioY"/>
</dbReference>
<evidence type="ECO:0000313" key="10">
    <source>
        <dbReference type="EMBL" id="GMA40593.1"/>
    </source>
</evidence>
<feature type="transmembrane region" description="Helical" evidence="9">
    <location>
        <begin position="133"/>
        <end position="156"/>
    </location>
</feature>
<reference evidence="11" key="1">
    <citation type="journal article" date="2019" name="Int. J. Syst. Evol. Microbiol.">
        <title>The Global Catalogue of Microorganisms (GCM) 10K type strain sequencing project: providing services to taxonomists for standard genome sequencing and annotation.</title>
        <authorList>
            <consortium name="The Broad Institute Genomics Platform"/>
            <consortium name="The Broad Institute Genome Sequencing Center for Infectious Disease"/>
            <person name="Wu L."/>
            <person name="Ma J."/>
        </authorList>
    </citation>
    <scope>NUCLEOTIDE SEQUENCE [LARGE SCALE GENOMIC DNA]</scope>
    <source>
        <strain evidence="11">NBRC 113072</strain>
    </source>
</reference>
<sequence>MPASSRTTTPTDAPSTPRMAARDLALIAAVAGLIVVLGIPGAIFPFGAAVPITLQSLGVMLAGALLGWKRGGLTLLLFLAIGAAGLPVLAGGRPVLPALAGPTSGFLVGYVLGAMAIGALVQARARRLTAGWLAFSILVGGIGVVHLCGIPGMAWRGGMTLQEAFVADMVFLPGDLVKAVVATLVAAAVHRALPTLLPSTWAGTAR</sequence>
<evidence type="ECO:0000313" key="11">
    <source>
        <dbReference type="Proteomes" id="UP001157126"/>
    </source>
</evidence>
<comment type="subcellular location">
    <subcellularLocation>
        <location evidence="1 8">Cell membrane</location>
        <topology evidence="1 8">Multi-pass membrane protein</topology>
    </subcellularLocation>
</comment>
<evidence type="ECO:0000256" key="1">
    <source>
        <dbReference type="ARBA" id="ARBA00004651"/>
    </source>
</evidence>
<comment type="caution">
    <text evidence="10">The sequence shown here is derived from an EMBL/GenBank/DDBJ whole genome shotgun (WGS) entry which is preliminary data.</text>
</comment>
<dbReference type="PANTHER" id="PTHR34295">
    <property type="entry name" value="BIOTIN TRANSPORTER BIOY"/>
    <property type="match status" value="1"/>
</dbReference>
<accession>A0ABQ6IV87</accession>
<evidence type="ECO:0000256" key="7">
    <source>
        <dbReference type="ARBA" id="ARBA00023136"/>
    </source>
</evidence>
<gene>
    <name evidence="10" type="ORF">GCM10025883_26380</name>
</gene>
<name>A0ABQ6IV87_9MICO</name>
<evidence type="ECO:0000256" key="2">
    <source>
        <dbReference type="ARBA" id="ARBA00010692"/>
    </source>
</evidence>
<feature type="transmembrane region" description="Helical" evidence="9">
    <location>
        <begin position="49"/>
        <end position="68"/>
    </location>
</feature>
<keyword evidence="11" id="KW-1185">Reference proteome</keyword>
<evidence type="ECO:0000256" key="9">
    <source>
        <dbReference type="SAM" id="Phobius"/>
    </source>
</evidence>
<keyword evidence="5 9" id="KW-0812">Transmembrane</keyword>
<feature type="transmembrane region" description="Helical" evidence="9">
    <location>
        <begin position="176"/>
        <end position="197"/>
    </location>
</feature>
<feature type="transmembrane region" description="Helical" evidence="9">
    <location>
        <begin position="75"/>
        <end position="92"/>
    </location>
</feature>
<dbReference type="Gene3D" id="1.10.1760.20">
    <property type="match status" value="1"/>
</dbReference>